<dbReference type="SMART" id="SM00239">
    <property type="entry name" value="C2"/>
    <property type="match status" value="1"/>
</dbReference>
<dbReference type="Proteomes" id="UP000325081">
    <property type="component" value="Unassembled WGS sequence"/>
</dbReference>
<feature type="domain" description="C2" evidence="2">
    <location>
        <begin position="1"/>
        <end position="112"/>
    </location>
</feature>
<reference evidence="4" key="1">
    <citation type="journal article" date="2019" name="Curr. Biol.">
        <title>Genome Sequence of Striga asiatica Provides Insight into the Evolution of Plant Parasitism.</title>
        <authorList>
            <person name="Yoshida S."/>
            <person name="Kim S."/>
            <person name="Wafula E.K."/>
            <person name="Tanskanen J."/>
            <person name="Kim Y.M."/>
            <person name="Honaas L."/>
            <person name="Yang Z."/>
            <person name="Spallek T."/>
            <person name="Conn C.E."/>
            <person name="Ichihashi Y."/>
            <person name="Cheong K."/>
            <person name="Cui S."/>
            <person name="Der J.P."/>
            <person name="Gundlach H."/>
            <person name="Jiao Y."/>
            <person name="Hori C."/>
            <person name="Ishida J.K."/>
            <person name="Kasahara H."/>
            <person name="Kiba T."/>
            <person name="Kim M.S."/>
            <person name="Koo N."/>
            <person name="Laohavisit A."/>
            <person name="Lee Y.H."/>
            <person name="Lumba S."/>
            <person name="McCourt P."/>
            <person name="Mortimer J.C."/>
            <person name="Mutuku J.M."/>
            <person name="Nomura T."/>
            <person name="Sasaki-Sekimoto Y."/>
            <person name="Seto Y."/>
            <person name="Wang Y."/>
            <person name="Wakatake T."/>
            <person name="Sakakibara H."/>
            <person name="Demura T."/>
            <person name="Yamaguchi S."/>
            <person name="Yoneyama K."/>
            <person name="Manabe R.I."/>
            <person name="Nelson D.C."/>
            <person name="Schulman A.H."/>
            <person name="Timko M.P."/>
            <person name="dePamphilis C.W."/>
            <person name="Choi D."/>
            <person name="Shirasu K."/>
        </authorList>
    </citation>
    <scope>NUCLEOTIDE SEQUENCE [LARGE SCALE GENOMIC DNA]</scope>
    <source>
        <strain evidence="4">cv. UVA1</strain>
    </source>
</reference>
<evidence type="ECO:0000256" key="1">
    <source>
        <dbReference type="SAM" id="MobiDB-lite"/>
    </source>
</evidence>
<proteinExistence type="predicted"/>
<dbReference type="AlphaFoldDB" id="A0A5A7R1P7"/>
<feature type="region of interest" description="Disordered" evidence="1">
    <location>
        <begin position="270"/>
        <end position="294"/>
    </location>
</feature>
<dbReference type="InterPro" id="IPR000008">
    <property type="entry name" value="C2_dom"/>
</dbReference>
<dbReference type="PANTHER" id="PTHR32246:SF143">
    <property type="entry name" value="CALCIUM-DEPENDENT LIPID-BINDING (CALB DOMAIN) FAMILY PROTEIN"/>
    <property type="match status" value="1"/>
</dbReference>
<dbReference type="GO" id="GO:0006952">
    <property type="term" value="P:defense response"/>
    <property type="evidence" value="ECO:0007669"/>
    <property type="project" value="InterPro"/>
</dbReference>
<sequence>MARWGSKAFQLLEINIISGQDLKPIFKKMKTYARAWVNPTRKLSSCIDSDGNNNPTWNDKFVFRVDEEFLHEDKSAVIIEIYATHWLRDVVVGSVRVLVANLIPPPVLTRVRTNHHIGMCFVALQVRRPSGRPQGILNIGVALVDGSMRSMPLYNQLSASAVGFRDLMQNQNKKSNNNNQVKPILIRSWSEKSDGIAFNNSIIIGKNKGGPPKESSILSVSDIHPLKKKGKASSVIELREPKQKGNKSISVVSDSVYSKVSSRFYKTKKDRYEKPPNLGHGHRPMKGKSVWSDSEVGPSASEVAAAIAVERKGREGWSVDESVEGLRSKLERWRMELPQMYDNNASYTSTSSASRTRTRRRYYNNNNNNNNNGNGLFSCFGNICGYECQCVCGKPPPTRSRGY</sequence>
<evidence type="ECO:0000313" key="4">
    <source>
        <dbReference type="Proteomes" id="UP000325081"/>
    </source>
</evidence>
<organism evidence="3 4">
    <name type="scientific">Striga asiatica</name>
    <name type="common">Asiatic witchweed</name>
    <name type="synonym">Buchnera asiatica</name>
    <dbReference type="NCBI Taxonomy" id="4170"/>
    <lineage>
        <taxon>Eukaryota</taxon>
        <taxon>Viridiplantae</taxon>
        <taxon>Streptophyta</taxon>
        <taxon>Embryophyta</taxon>
        <taxon>Tracheophyta</taxon>
        <taxon>Spermatophyta</taxon>
        <taxon>Magnoliopsida</taxon>
        <taxon>eudicotyledons</taxon>
        <taxon>Gunneridae</taxon>
        <taxon>Pentapetalae</taxon>
        <taxon>asterids</taxon>
        <taxon>lamiids</taxon>
        <taxon>Lamiales</taxon>
        <taxon>Orobanchaceae</taxon>
        <taxon>Buchnereae</taxon>
        <taxon>Striga</taxon>
    </lineage>
</organism>
<dbReference type="InterPro" id="IPR044750">
    <property type="entry name" value="C2_SRC2/BAP"/>
</dbReference>
<dbReference type="Gene3D" id="2.60.40.150">
    <property type="entry name" value="C2 domain"/>
    <property type="match status" value="1"/>
</dbReference>
<dbReference type="EMBL" id="BKCP01009148">
    <property type="protein sequence ID" value="GER50181.1"/>
    <property type="molecule type" value="Genomic_DNA"/>
</dbReference>
<dbReference type="PROSITE" id="PS50004">
    <property type="entry name" value="C2"/>
    <property type="match status" value="1"/>
</dbReference>
<evidence type="ECO:0000313" key="3">
    <source>
        <dbReference type="EMBL" id="GER50181.1"/>
    </source>
</evidence>
<keyword evidence="4" id="KW-1185">Reference proteome</keyword>
<evidence type="ECO:0000259" key="2">
    <source>
        <dbReference type="PROSITE" id="PS50004"/>
    </source>
</evidence>
<comment type="caution">
    <text evidence="3">The sequence shown here is derived from an EMBL/GenBank/DDBJ whole genome shotgun (WGS) entry which is preliminary data.</text>
</comment>
<protein>
    <submittedName>
        <fullName evidence="3">Calcium-dependent lipid-binding family protein</fullName>
    </submittedName>
</protein>
<dbReference type="InterPro" id="IPR035892">
    <property type="entry name" value="C2_domain_sf"/>
</dbReference>
<accession>A0A5A7R1P7</accession>
<name>A0A5A7R1P7_STRAF</name>
<dbReference type="SUPFAM" id="SSF49562">
    <property type="entry name" value="C2 domain (Calcium/lipid-binding domain, CaLB)"/>
    <property type="match status" value="1"/>
</dbReference>
<dbReference type="PANTHER" id="PTHR32246">
    <property type="entry name" value="INGRESSION PROTEIN FIC1"/>
    <property type="match status" value="1"/>
</dbReference>
<dbReference type="OrthoDB" id="1909968at2759"/>
<gene>
    <name evidence="3" type="ORF">STAS_27476</name>
</gene>
<dbReference type="CDD" id="cd04051">
    <property type="entry name" value="C2_SRC2_like"/>
    <property type="match status" value="1"/>
</dbReference>
<dbReference type="Pfam" id="PF00168">
    <property type="entry name" value="C2"/>
    <property type="match status" value="1"/>
</dbReference>